<evidence type="ECO:0000313" key="1">
    <source>
        <dbReference type="EMBL" id="KMS76968.1"/>
    </source>
</evidence>
<sequence length="104" mass="11165">MPTPHVEEPYCRCGWGFFFDQADWANFTSHIGLPSLVVPVVTITQGLPMGISADPLVSGIGAWIKARRSCAVLSTTSASPSEDRHTSPLTCDFKLAEAHCSCSP</sequence>
<dbReference type="Proteomes" id="UP000037432">
    <property type="component" value="Unassembled WGS sequence"/>
</dbReference>
<organism evidence="1 2">
    <name type="scientific">Streptomyces viridochromogenes</name>
    <dbReference type="NCBI Taxonomy" id="1938"/>
    <lineage>
        <taxon>Bacteria</taxon>
        <taxon>Bacillati</taxon>
        <taxon>Actinomycetota</taxon>
        <taxon>Actinomycetes</taxon>
        <taxon>Kitasatosporales</taxon>
        <taxon>Streptomycetaceae</taxon>
        <taxon>Streptomyces</taxon>
    </lineage>
</organism>
<dbReference type="AlphaFoldDB" id="A0A0J7ZPB4"/>
<proteinExistence type="predicted"/>
<accession>A0A0J7ZPB4</accession>
<protein>
    <submittedName>
        <fullName evidence="1">Uncharacterized protein</fullName>
    </submittedName>
</protein>
<dbReference type="PATRIC" id="fig|1938.3.peg.411"/>
<comment type="caution">
    <text evidence="1">The sequence shown here is derived from an EMBL/GenBank/DDBJ whole genome shotgun (WGS) entry which is preliminary data.</text>
</comment>
<name>A0A0J7ZPB4_STRVR</name>
<dbReference type="EMBL" id="LFNT01000002">
    <property type="protein sequence ID" value="KMS76968.1"/>
    <property type="molecule type" value="Genomic_DNA"/>
</dbReference>
<gene>
    <name evidence="1" type="ORF">ACM01_03915</name>
</gene>
<reference evidence="1 2" key="1">
    <citation type="submission" date="2015-06" db="EMBL/GenBank/DDBJ databases">
        <authorList>
            <person name="Ju K.-S."/>
            <person name="Doroghazi J.R."/>
            <person name="Metcalf W.W."/>
        </authorList>
    </citation>
    <scope>NUCLEOTIDE SEQUENCE [LARGE SCALE GENOMIC DNA]</scope>
    <source>
        <strain evidence="1 2">NRRL 3414</strain>
    </source>
</reference>
<evidence type="ECO:0000313" key="2">
    <source>
        <dbReference type="Proteomes" id="UP000037432"/>
    </source>
</evidence>